<keyword evidence="6" id="KW-0808">Transferase</keyword>
<evidence type="ECO:0000256" key="6">
    <source>
        <dbReference type="ARBA" id="ARBA00022679"/>
    </source>
</evidence>
<dbReference type="InterPro" id="IPR050087">
    <property type="entry name" value="AON_synthase_class-II"/>
</dbReference>
<evidence type="ECO:0000256" key="3">
    <source>
        <dbReference type="ARBA" id="ARBA00010008"/>
    </source>
</evidence>
<dbReference type="Gene3D" id="3.90.1150.10">
    <property type="entry name" value="Aspartate Aminotransferase, domain 1"/>
    <property type="match status" value="1"/>
</dbReference>
<keyword evidence="7" id="KW-0093">Biotin biosynthesis</keyword>
<evidence type="ECO:0000313" key="15">
    <source>
        <dbReference type="RefSeq" id="WP_084544575.1"/>
    </source>
</evidence>
<comment type="cofactor">
    <cofactor evidence="1 12">
        <name>pyridoxal 5'-phosphate</name>
        <dbReference type="ChEBI" id="CHEBI:597326"/>
    </cofactor>
</comment>
<dbReference type="AlphaFoldDB" id="A0A8B6XAJ0"/>
<dbReference type="RefSeq" id="WP_084544575.1">
    <property type="nucleotide sequence ID" value="NZ_AXWS01000001.1"/>
</dbReference>
<evidence type="ECO:0000259" key="13">
    <source>
        <dbReference type="Pfam" id="PF00155"/>
    </source>
</evidence>
<dbReference type="InterPro" id="IPR004839">
    <property type="entry name" value="Aminotransferase_I/II_large"/>
</dbReference>
<keyword evidence="8 12" id="KW-0663">Pyridoxal phosphate</keyword>
<keyword evidence="14" id="KW-1185">Reference proteome</keyword>
<accession>A0A8B6XAJ0</accession>
<dbReference type="InterPro" id="IPR015421">
    <property type="entry name" value="PyrdxlP-dep_Trfase_major"/>
</dbReference>
<dbReference type="Gene3D" id="3.40.640.10">
    <property type="entry name" value="Type I PLP-dependent aspartate aminotransferase-like (Major domain)"/>
    <property type="match status" value="1"/>
</dbReference>
<dbReference type="PANTHER" id="PTHR13693">
    <property type="entry name" value="CLASS II AMINOTRANSFERASE/8-AMINO-7-OXONONANOATE SYNTHASE"/>
    <property type="match status" value="1"/>
</dbReference>
<evidence type="ECO:0000256" key="7">
    <source>
        <dbReference type="ARBA" id="ARBA00022756"/>
    </source>
</evidence>
<comment type="catalytic activity">
    <reaction evidence="11">
        <text>6-carboxyhexanoyl-[ACP] + L-alanine + H(+) = (8S)-8-amino-7-oxononanoate + holo-[ACP] + CO2</text>
        <dbReference type="Rhea" id="RHEA:42288"/>
        <dbReference type="Rhea" id="RHEA-COMP:9685"/>
        <dbReference type="Rhea" id="RHEA-COMP:9955"/>
        <dbReference type="ChEBI" id="CHEBI:15378"/>
        <dbReference type="ChEBI" id="CHEBI:16526"/>
        <dbReference type="ChEBI" id="CHEBI:57972"/>
        <dbReference type="ChEBI" id="CHEBI:64479"/>
        <dbReference type="ChEBI" id="CHEBI:78846"/>
        <dbReference type="ChEBI" id="CHEBI:149468"/>
        <dbReference type="EC" id="2.3.1.47"/>
    </reaction>
</comment>
<dbReference type="Proteomes" id="UP000675920">
    <property type="component" value="Unplaced"/>
</dbReference>
<dbReference type="EC" id="2.3.1.47" evidence="5"/>
<dbReference type="GO" id="GO:0009102">
    <property type="term" value="P:biotin biosynthetic process"/>
    <property type="evidence" value="ECO:0007669"/>
    <property type="project" value="UniProtKB-KW"/>
</dbReference>
<evidence type="ECO:0000256" key="5">
    <source>
        <dbReference type="ARBA" id="ARBA00013187"/>
    </source>
</evidence>
<keyword evidence="15" id="KW-0032">Aminotransferase</keyword>
<comment type="pathway">
    <text evidence="2">Cofactor biosynthesis; biotin biosynthesis.</text>
</comment>
<dbReference type="SUPFAM" id="SSF53383">
    <property type="entry name" value="PLP-dependent transferases"/>
    <property type="match status" value="1"/>
</dbReference>
<proteinExistence type="inferred from homology"/>
<comment type="subunit">
    <text evidence="4">Homodimer.</text>
</comment>
<dbReference type="OrthoDB" id="9807157at2"/>
<reference evidence="15" key="2">
    <citation type="journal article" date="2000" name="Structure">
        <title>The manifold of vitamin B6 dependent enzymes.</title>
        <authorList>
            <person name="Schneider G."/>
            <person name="Kack H."/>
            <person name="Lindqvist Y."/>
        </authorList>
    </citation>
    <scope>NUCLEOTIDE SEQUENCE</scope>
</reference>
<dbReference type="InterPro" id="IPR001917">
    <property type="entry name" value="Aminotrans_II_pyridoxalP_BS"/>
</dbReference>
<sequence length="401" mass="42009">MSELAQAGAARRGVTEVFDRRYADLCVALESDSRRRHLPGQAGLDGAAVDFSHNDYLGLARDPDAIAALCETARARGVGATGSRLLSGDWPEHAALEAAIAAAKGTEAALVFPSGYQANATALAALLDRKTLGAEPLLFADRLNHASLHHACQLAGVHQLRYRHNDLGHLGELLAKHADDARPKFIVAETIFGMDGDSLDMPALAALADAHSAFLWLDEAHATGVAGATGQGLASGWIGGRGAAMGTFSKAIGAQGAYVACSRAVRDYLLNRCTGFIYSTGIAPAMAAAVHAVWNKLPMLDQTRARLMARADAFRKRLQAAGLDTGSSTTHIVPVIVGSDARALELKAWLAARGMIVSAVRPPTVPPNTARIRIAFAASHGDAQVDALADAILDWHATRGA</sequence>
<feature type="domain" description="Aminotransferase class I/classII large" evidence="13">
    <location>
        <begin position="49"/>
        <end position="392"/>
    </location>
</feature>
<evidence type="ECO:0000256" key="1">
    <source>
        <dbReference type="ARBA" id="ARBA00001933"/>
    </source>
</evidence>
<protein>
    <recommendedName>
        <fullName evidence="5">8-amino-7-oxononanoate synthase</fullName>
        <ecNumber evidence="5">2.3.1.47</ecNumber>
    </recommendedName>
    <alternativeName>
        <fullName evidence="9">7-keto-8-amino-pelargonic acid synthase</fullName>
    </alternativeName>
    <alternativeName>
        <fullName evidence="10">8-amino-7-ketopelargonate synthase</fullName>
    </alternativeName>
</protein>
<evidence type="ECO:0000256" key="10">
    <source>
        <dbReference type="ARBA" id="ARBA00033381"/>
    </source>
</evidence>
<evidence type="ECO:0000256" key="8">
    <source>
        <dbReference type="ARBA" id="ARBA00022898"/>
    </source>
</evidence>
<reference evidence="15" key="1">
    <citation type="journal article" date="2000" name="Adv. Enzymol. Relat. Areas Mol. Biol.">
        <title>The molecular evolution of pyridoxal-5'-phosphate-dependent enzymes.</title>
        <authorList>
            <person name="Mehta P.K."/>
            <person name="Christen P."/>
        </authorList>
    </citation>
    <scope>NUCLEOTIDE SEQUENCE</scope>
</reference>
<dbReference type="Pfam" id="PF00155">
    <property type="entry name" value="Aminotran_1_2"/>
    <property type="match status" value="1"/>
</dbReference>
<comment type="similarity">
    <text evidence="3">Belongs to the class-II pyridoxal-phosphate-dependent aminotransferase family. BioF subfamily.</text>
</comment>
<evidence type="ECO:0000256" key="4">
    <source>
        <dbReference type="ARBA" id="ARBA00011738"/>
    </source>
</evidence>
<dbReference type="GO" id="GO:0030170">
    <property type="term" value="F:pyridoxal phosphate binding"/>
    <property type="evidence" value="ECO:0007669"/>
    <property type="project" value="InterPro"/>
</dbReference>
<evidence type="ECO:0000256" key="9">
    <source>
        <dbReference type="ARBA" id="ARBA00032610"/>
    </source>
</evidence>
<evidence type="ECO:0000256" key="11">
    <source>
        <dbReference type="ARBA" id="ARBA00047715"/>
    </source>
</evidence>
<dbReference type="InterPro" id="IPR015422">
    <property type="entry name" value="PyrdxlP-dep_Trfase_small"/>
</dbReference>
<reference evidence="15" key="3">
    <citation type="submission" date="2025-08" db="UniProtKB">
        <authorList>
            <consortium name="RefSeq"/>
        </authorList>
    </citation>
    <scope>IDENTIFICATION</scope>
</reference>
<dbReference type="PANTHER" id="PTHR13693:SF100">
    <property type="entry name" value="8-AMINO-7-OXONONANOATE SYNTHASE"/>
    <property type="match status" value="1"/>
</dbReference>
<dbReference type="PROSITE" id="PS00599">
    <property type="entry name" value="AA_TRANSFER_CLASS_2"/>
    <property type="match status" value="1"/>
</dbReference>
<evidence type="ECO:0000313" key="14">
    <source>
        <dbReference type="Proteomes" id="UP000675920"/>
    </source>
</evidence>
<evidence type="ECO:0000256" key="2">
    <source>
        <dbReference type="ARBA" id="ARBA00004746"/>
    </source>
</evidence>
<dbReference type="InterPro" id="IPR015424">
    <property type="entry name" value="PyrdxlP-dep_Trfase"/>
</dbReference>
<dbReference type="GO" id="GO:0008483">
    <property type="term" value="F:transaminase activity"/>
    <property type="evidence" value="ECO:0007669"/>
    <property type="project" value="UniProtKB-KW"/>
</dbReference>
<evidence type="ECO:0000256" key="12">
    <source>
        <dbReference type="RuleBase" id="RU003693"/>
    </source>
</evidence>
<name>A0A8B6XAJ0_9BURK</name>
<dbReference type="GO" id="GO:0008710">
    <property type="term" value="F:8-amino-7-oxononanoate synthase activity"/>
    <property type="evidence" value="ECO:0007669"/>
    <property type="project" value="UniProtKB-EC"/>
</dbReference>
<organism evidence="14 15">
    <name type="scientific">Derxia gummosa DSM 723</name>
    <dbReference type="NCBI Taxonomy" id="1121388"/>
    <lineage>
        <taxon>Bacteria</taxon>
        <taxon>Pseudomonadati</taxon>
        <taxon>Pseudomonadota</taxon>
        <taxon>Betaproteobacteria</taxon>
        <taxon>Burkholderiales</taxon>
        <taxon>Alcaligenaceae</taxon>
        <taxon>Derxia</taxon>
    </lineage>
</organism>